<evidence type="ECO:0000256" key="3">
    <source>
        <dbReference type="ARBA" id="ARBA00022692"/>
    </source>
</evidence>
<evidence type="ECO:0000259" key="8">
    <source>
        <dbReference type="Pfam" id="PF12704"/>
    </source>
</evidence>
<dbReference type="PANTHER" id="PTHR30572:SF18">
    <property type="entry name" value="ABC-TYPE MACROLIDE FAMILY EXPORT SYSTEM PERMEASE COMPONENT 2"/>
    <property type="match status" value="1"/>
</dbReference>
<protein>
    <submittedName>
        <fullName evidence="9">ABC transporter permease</fullName>
    </submittedName>
</protein>
<sequence length="795" mass="89111">MIKNYFKTAWRNLVKNRSYGLINIFGLTMGLAVVLLIALWIWDEMSFDRYFKNHKRIALVLQQHTKDDVTYTDWALPMPLADALRKDYGAAFEGISLLYSGVYNLTFAEKKLSAKGTFMEPDGPSMFSLELLSGDKNALKDPASVLLSQSLARTLFGNGDPLNQVIRITNQFNVKVAGVYKDLPKNTSLSEDAEFIAPWQFGVSNWEWIKKERENWDYNLFKLAVQLAPHTRMEDVSARIRKVLAAHVTKAPGEQVVTNLSLYPMSRWHLYDFDKRGALIPGNLQYIWLFGTIGFFVLLLACINFMNLSTARSIKRAREVGIRKTIGSRRVQLILQFFGESVLTTLISFLVAVVIVQLALSWFNTLTNKNISVHWFSGWFWLSGLLICMVTGLLAGSYPAFYLSSFKPVNVLKGLFKGGAGANIPRKVLVVLQFTISIFLIIGTTVIYRQIQYAKSRPVGYNRDGLLSVQMTTPEIYARTPQIRNELLASGAVQEMALSQCPVTEIWAGDNGFNWKGKAPSTDGSFAVVAASIEFGKMAGWQFVEGRGFSKEFPTDSSGLVITESAAAYMGIRHPSGTVITWHGKNYTILGVVKNVMMTSPFGDDSRIIFPLLREPGNFMILRMNPGRPLSESMKTIAAIFQKHNPFAPFEYSFVDEAYAKKFVNEERIGKLATLFSVLAIFISLLGLFGIASFMTEQRTKEIGIRKVLGAPVTGLWNLLSKELILLVVIAIAVAIPAGYYAMNGWLYRYDYRINISWPLFLLPALASLLIAFCTISLQIVRAIRANPVHSLRSE</sequence>
<dbReference type="Pfam" id="PF12704">
    <property type="entry name" value="MacB_PCD"/>
    <property type="match status" value="2"/>
</dbReference>
<proteinExistence type="predicted"/>
<feature type="transmembrane region" description="Helical" evidence="6">
    <location>
        <begin position="286"/>
        <end position="308"/>
    </location>
</feature>
<feature type="transmembrane region" description="Helical" evidence="6">
    <location>
        <begin position="333"/>
        <end position="359"/>
    </location>
</feature>
<keyword evidence="3 6" id="KW-0812">Transmembrane</keyword>
<evidence type="ECO:0000256" key="6">
    <source>
        <dbReference type="SAM" id="Phobius"/>
    </source>
</evidence>
<feature type="domain" description="MacB-like periplasmic core" evidence="8">
    <location>
        <begin position="21"/>
        <end position="242"/>
    </location>
</feature>
<gene>
    <name evidence="9" type="ORF">LQ567_01125</name>
</gene>
<dbReference type="InterPro" id="IPR050250">
    <property type="entry name" value="Macrolide_Exporter_MacB"/>
</dbReference>
<accession>A0ABS8PKE3</accession>
<feature type="domain" description="MacB-like periplasmic core" evidence="8">
    <location>
        <begin position="429"/>
        <end position="630"/>
    </location>
</feature>
<dbReference type="InterPro" id="IPR003838">
    <property type="entry name" value="ABC3_permease_C"/>
</dbReference>
<dbReference type="RefSeq" id="WP_231002251.1">
    <property type="nucleotide sequence ID" value="NZ_JAJNEC010000002.1"/>
</dbReference>
<dbReference type="InterPro" id="IPR025857">
    <property type="entry name" value="MacB_PCD"/>
</dbReference>
<organism evidence="9 10">
    <name type="scientific">Niabella pedocola</name>
    <dbReference type="NCBI Taxonomy" id="1752077"/>
    <lineage>
        <taxon>Bacteria</taxon>
        <taxon>Pseudomonadati</taxon>
        <taxon>Bacteroidota</taxon>
        <taxon>Chitinophagia</taxon>
        <taxon>Chitinophagales</taxon>
        <taxon>Chitinophagaceae</taxon>
        <taxon>Niabella</taxon>
    </lineage>
</organism>
<evidence type="ECO:0000256" key="5">
    <source>
        <dbReference type="ARBA" id="ARBA00023136"/>
    </source>
</evidence>
<name>A0ABS8PKE3_9BACT</name>
<dbReference type="Pfam" id="PF02687">
    <property type="entry name" value="FtsX"/>
    <property type="match status" value="2"/>
</dbReference>
<feature type="transmembrane region" description="Helical" evidence="6">
    <location>
        <begin position="762"/>
        <end position="784"/>
    </location>
</feature>
<dbReference type="EMBL" id="JAJNEC010000002">
    <property type="protein sequence ID" value="MCD2421345.1"/>
    <property type="molecule type" value="Genomic_DNA"/>
</dbReference>
<keyword evidence="2" id="KW-1003">Cell membrane</keyword>
<dbReference type="PANTHER" id="PTHR30572">
    <property type="entry name" value="MEMBRANE COMPONENT OF TRANSPORTER-RELATED"/>
    <property type="match status" value="1"/>
</dbReference>
<comment type="subcellular location">
    <subcellularLocation>
        <location evidence="1">Cell membrane</location>
        <topology evidence="1">Multi-pass membrane protein</topology>
    </subcellularLocation>
</comment>
<feature type="domain" description="ABC3 transporter permease C-terminal" evidence="7">
    <location>
        <begin position="675"/>
        <end position="788"/>
    </location>
</feature>
<evidence type="ECO:0000256" key="4">
    <source>
        <dbReference type="ARBA" id="ARBA00022989"/>
    </source>
</evidence>
<keyword evidence="10" id="KW-1185">Reference proteome</keyword>
<evidence type="ECO:0000313" key="10">
    <source>
        <dbReference type="Proteomes" id="UP001199816"/>
    </source>
</evidence>
<evidence type="ECO:0000259" key="7">
    <source>
        <dbReference type="Pfam" id="PF02687"/>
    </source>
</evidence>
<evidence type="ECO:0000313" key="9">
    <source>
        <dbReference type="EMBL" id="MCD2421345.1"/>
    </source>
</evidence>
<evidence type="ECO:0000256" key="2">
    <source>
        <dbReference type="ARBA" id="ARBA00022475"/>
    </source>
</evidence>
<evidence type="ECO:0000256" key="1">
    <source>
        <dbReference type="ARBA" id="ARBA00004651"/>
    </source>
</evidence>
<feature type="transmembrane region" description="Helical" evidence="6">
    <location>
        <begin position="21"/>
        <end position="42"/>
    </location>
</feature>
<feature type="transmembrane region" description="Helical" evidence="6">
    <location>
        <begin position="379"/>
        <end position="403"/>
    </location>
</feature>
<feature type="transmembrane region" description="Helical" evidence="6">
    <location>
        <begin position="724"/>
        <end position="742"/>
    </location>
</feature>
<feature type="transmembrane region" description="Helical" evidence="6">
    <location>
        <begin position="424"/>
        <end position="448"/>
    </location>
</feature>
<keyword evidence="4 6" id="KW-1133">Transmembrane helix</keyword>
<dbReference type="Proteomes" id="UP001199816">
    <property type="component" value="Unassembled WGS sequence"/>
</dbReference>
<feature type="domain" description="ABC3 transporter permease C-terminal" evidence="7">
    <location>
        <begin position="292"/>
        <end position="406"/>
    </location>
</feature>
<reference evidence="9 10" key="1">
    <citation type="submission" date="2021-11" db="EMBL/GenBank/DDBJ databases">
        <title>Genomic of Niabella pedocola.</title>
        <authorList>
            <person name="Wu T."/>
        </authorList>
    </citation>
    <scope>NUCLEOTIDE SEQUENCE [LARGE SCALE GENOMIC DNA]</scope>
    <source>
        <strain evidence="9 10">JCM 31011</strain>
    </source>
</reference>
<feature type="transmembrane region" description="Helical" evidence="6">
    <location>
        <begin position="672"/>
        <end position="696"/>
    </location>
</feature>
<comment type="caution">
    <text evidence="9">The sequence shown here is derived from an EMBL/GenBank/DDBJ whole genome shotgun (WGS) entry which is preliminary data.</text>
</comment>
<keyword evidence="5 6" id="KW-0472">Membrane</keyword>